<dbReference type="GO" id="GO:0005874">
    <property type="term" value="C:microtubule"/>
    <property type="evidence" value="ECO:0007669"/>
    <property type="project" value="UniProtKB-KW"/>
</dbReference>
<dbReference type="InterPro" id="IPR019821">
    <property type="entry name" value="Kinesin_motor_CS"/>
</dbReference>
<dbReference type="PRINTS" id="PR00380">
    <property type="entry name" value="KINESINHEAVY"/>
</dbReference>
<evidence type="ECO:0000313" key="10">
    <source>
        <dbReference type="EMBL" id="GMH67869.1"/>
    </source>
</evidence>
<dbReference type="GO" id="GO:0005524">
    <property type="term" value="F:ATP binding"/>
    <property type="evidence" value="ECO:0007669"/>
    <property type="project" value="UniProtKB-UniRule"/>
</dbReference>
<dbReference type="FunFam" id="3.40.850.10:FF:000083">
    <property type="entry name" value="Kinesin-like protein"/>
    <property type="match status" value="1"/>
</dbReference>
<dbReference type="OrthoDB" id="3176171at2759"/>
<dbReference type="InterPro" id="IPR027417">
    <property type="entry name" value="P-loop_NTPase"/>
</dbReference>
<dbReference type="GO" id="GO:0003777">
    <property type="term" value="F:microtubule motor activity"/>
    <property type="evidence" value="ECO:0007669"/>
    <property type="project" value="InterPro"/>
</dbReference>
<evidence type="ECO:0000256" key="8">
    <source>
        <dbReference type="SAM" id="MobiDB-lite"/>
    </source>
</evidence>
<comment type="similarity">
    <text evidence="6">Belongs to the TRAFAC class myosin-kinesin ATPase superfamily. Kinesin family.</text>
</comment>
<feature type="region of interest" description="Disordered" evidence="8">
    <location>
        <begin position="189"/>
        <end position="212"/>
    </location>
</feature>
<keyword evidence="4 7" id="KW-0175">Coiled coil</keyword>
<feature type="compositionally biased region" description="Polar residues" evidence="8">
    <location>
        <begin position="1"/>
        <end position="10"/>
    </location>
</feature>
<feature type="region of interest" description="Disordered" evidence="8">
    <location>
        <begin position="996"/>
        <end position="1015"/>
    </location>
</feature>
<dbReference type="InterPro" id="IPR027640">
    <property type="entry name" value="Kinesin-like_fam"/>
</dbReference>
<dbReference type="SUPFAM" id="SSF52540">
    <property type="entry name" value="P-loop containing nucleoside triphosphate hydrolases"/>
    <property type="match status" value="1"/>
</dbReference>
<evidence type="ECO:0000256" key="7">
    <source>
        <dbReference type="SAM" id="Coils"/>
    </source>
</evidence>
<feature type="compositionally biased region" description="Gly residues" evidence="8">
    <location>
        <begin position="17"/>
        <end position="26"/>
    </location>
</feature>
<dbReference type="PROSITE" id="PS50067">
    <property type="entry name" value="KINESIN_MOTOR_2"/>
    <property type="match status" value="1"/>
</dbReference>
<keyword evidence="5 6" id="KW-0505">Motor protein</keyword>
<dbReference type="AlphaFoldDB" id="A0A9W7AGF4"/>
<feature type="region of interest" description="Disordered" evidence="8">
    <location>
        <begin position="105"/>
        <end position="136"/>
    </location>
</feature>
<dbReference type="Proteomes" id="UP001165082">
    <property type="component" value="Unassembled WGS sequence"/>
</dbReference>
<evidence type="ECO:0000256" key="6">
    <source>
        <dbReference type="PROSITE-ProRule" id="PRU00283"/>
    </source>
</evidence>
<keyword evidence="3 6" id="KW-0067">ATP-binding</keyword>
<evidence type="ECO:0000259" key="9">
    <source>
        <dbReference type="PROSITE" id="PS50067"/>
    </source>
</evidence>
<evidence type="ECO:0000256" key="4">
    <source>
        <dbReference type="ARBA" id="ARBA00023054"/>
    </source>
</evidence>
<feature type="binding site" evidence="6">
    <location>
        <begin position="320"/>
        <end position="327"/>
    </location>
    <ligand>
        <name>ATP</name>
        <dbReference type="ChEBI" id="CHEBI:30616"/>
    </ligand>
</feature>
<name>A0A9W7AGF4_9STRA</name>
<evidence type="ECO:0000256" key="5">
    <source>
        <dbReference type="ARBA" id="ARBA00023175"/>
    </source>
</evidence>
<feature type="coiled-coil region" evidence="7">
    <location>
        <begin position="606"/>
        <end position="803"/>
    </location>
</feature>
<dbReference type="PROSITE" id="PS00411">
    <property type="entry name" value="KINESIN_MOTOR_1"/>
    <property type="match status" value="1"/>
</dbReference>
<keyword evidence="1" id="KW-0493">Microtubule</keyword>
<feature type="region of interest" description="Disordered" evidence="8">
    <location>
        <begin position="882"/>
        <end position="904"/>
    </location>
</feature>
<feature type="compositionally biased region" description="Low complexity" evidence="8">
    <location>
        <begin position="891"/>
        <end position="903"/>
    </location>
</feature>
<feature type="domain" description="Kinesin motor" evidence="9">
    <location>
        <begin position="213"/>
        <end position="597"/>
    </location>
</feature>
<dbReference type="SMART" id="SM00129">
    <property type="entry name" value="KISc"/>
    <property type="match status" value="1"/>
</dbReference>
<comment type="caution">
    <text evidence="10">The sequence shown here is derived from an EMBL/GenBank/DDBJ whole genome shotgun (WGS) entry which is preliminary data.</text>
</comment>
<proteinExistence type="inferred from homology"/>
<dbReference type="InterPro" id="IPR001752">
    <property type="entry name" value="Kinesin_motor_dom"/>
</dbReference>
<dbReference type="EMBL" id="BRXZ01001307">
    <property type="protein sequence ID" value="GMH67869.1"/>
    <property type="molecule type" value="Genomic_DNA"/>
</dbReference>
<evidence type="ECO:0000313" key="11">
    <source>
        <dbReference type="Proteomes" id="UP001165082"/>
    </source>
</evidence>
<feature type="region of interest" description="Disordered" evidence="8">
    <location>
        <begin position="1"/>
        <end position="67"/>
    </location>
</feature>
<keyword evidence="2 6" id="KW-0547">Nucleotide-binding</keyword>
<feature type="compositionally biased region" description="Pro residues" evidence="8">
    <location>
        <begin position="121"/>
        <end position="131"/>
    </location>
</feature>
<evidence type="ECO:0000256" key="1">
    <source>
        <dbReference type="ARBA" id="ARBA00022701"/>
    </source>
</evidence>
<gene>
    <name evidence="10" type="ORF">TrRE_jg8186</name>
</gene>
<keyword evidence="11" id="KW-1185">Reference proteome</keyword>
<reference evidence="10" key="1">
    <citation type="submission" date="2022-07" db="EMBL/GenBank/DDBJ databases">
        <title>Genome analysis of Parmales, a sister group of diatoms, reveals the evolutionary specialization of diatoms from phago-mixotrophs to photoautotrophs.</title>
        <authorList>
            <person name="Ban H."/>
            <person name="Sato S."/>
            <person name="Yoshikawa S."/>
            <person name="Kazumasa Y."/>
            <person name="Nakamura Y."/>
            <person name="Ichinomiya M."/>
            <person name="Saitoh K."/>
            <person name="Sato N."/>
            <person name="Blanc-Mathieu R."/>
            <person name="Endo H."/>
            <person name="Kuwata A."/>
            <person name="Ogata H."/>
        </authorList>
    </citation>
    <scope>NUCLEOTIDE SEQUENCE</scope>
</reference>
<dbReference type="Pfam" id="PF00225">
    <property type="entry name" value="Kinesin"/>
    <property type="match status" value="1"/>
</dbReference>
<organism evidence="10 11">
    <name type="scientific">Triparma retinervis</name>
    <dbReference type="NCBI Taxonomy" id="2557542"/>
    <lineage>
        <taxon>Eukaryota</taxon>
        <taxon>Sar</taxon>
        <taxon>Stramenopiles</taxon>
        <taxon>Ochrophyta</taxon>
        <taxon>Bolidophyceae</taxon>
        <taxon>Parmales</taxon>
        <taxon>Triparmaceae</taxon>
        <taxon>Triparma</taxon>
    </lineage>
</organism>
<feature type="compositionally biased region" description="Low complexity" evidence="8">
    <location>
        <begin position="29"/>
        <end position="44"/>
    </location>
</feature>
<dbReference type="PANTHER" id="PTHR47968:SF36">
    <property type="entry name" value="KINESIN HEAVY CHAIN ISOFORM X1"/>
    <property type="match status" value="1"/>
</dbReference>
<evidence type="ECO:0000256" key="3">
    <source>
        <dbReference type="ARBA" id="ARBA00022840"/>
    </source>
</evidence>
<dbReference type="GO" id="GO:0007018">
    <property type="term" value="P:microtubule-based movement"/>
    <property type="evidence" value="ECO:0007669"/>
    <property type="project" value="InterPro"/>
</dbReference>
<dbReference type="GO" id="GO:0008017">
    <property type="term" value="F:microtubule binding"/>
    <property type="evidence" value="ECO:0007669"/>
    <property type="project" value="InterPro"/>
</dbReference>
<dbReference type="PANTHER" id="PTHR47968">
    <property type="entry name" value="CENTROMERE PROTEIN E"/>
    <property type="match status" value="1"/>
</dbReference>
<accession>A0A9W7AGF4</accession>
<dbReference type="Gene3D" id="3.40.850.10">
    <property type="entry name" value="Kinesin motor domain"/>
    <property type="match status" value="1"/>
</dbReference>
<feature type="compositionally biased region" description="Low complexity" evidence="8">
    <location>
        <begin position="111"/>
        <end position="120"/>
    </location>
</feature>
<dbReference type="InterPro" id="IPR036961">
    <property type="entry name" value="Kinesin_motor_dom_sf"/>
</dbReference>
<sequence length="1101" mass="121420">MYSKRSSYSDISYDGNYGNGQLGNGGRASQLNSSSQSSRQSSSSAPLSKVQRRLSQKGIPIVNTSSNAPMSLLASSSAAKVDNMRRQHQLEQQAQQTRFQQNHYNYHHQRQQQSTCQHPQPYHPNNPPPPSAAHMLHSTDPYSYTLPAHATPPSPPITSAAFPDRADPLAYSLPQSAVPVSSRVNPAPILPTASPTAPAKVGRGTSSGERSSNFKVVIRTRPPLARELHNDRPFVNIVKVHPNGRGITVCEDLSALPDRVSPTSSDNPKARQTSVAHAHTFTFDYVYDQNATQSLVYETTARGIVDSSLSGYNATIFAYGQTGTGKTYTMEGFQMSDLQANHLSPNPNVEDRGIIPRAIEQIFGHIQAHASQTVRFLVRASYLQIYNEGISDLLKPERNNLAIREDKKKGVFVEGLSEWVVRSPAEIYGLMERGGAVRATGSTKMNEISSRSHAVFIIIVEQSQTEIEADVAPSNSGAASGKAAKSRVKQSFKVGKLNLVDLAGSERVRLSGATGQRLEESKKINQSLSALGNVIAALTDTKGRQHIPYRDSKLTRILEDSLGGNCKTTMMAMISPALEAMVESLSTLKFANRAKNIKNEPKINEDLDQKSLLRKYERELKRLRAELEEKNKNVVDKRRLLEIDEQRRRAEADKMAAIRALESRSLEFMREKEEKRKLEEEIARLTNQMIRGEGGEGDQNGDGGNSHMTKQYKEQVRKEYEGRLAEIEKERETIEEEKAQVDRYKQLLLKQRDIMIALTQRLNERDEQIMALQDELDAYDRHQKELEERLDEKTAQLIHLQRVTLENTAGSPVTDEKVANALGEWSGGGQQQALMEVMDQEASAAKMGDLSISDATAAAASAIASNQSALLDTKQFHPFKTVDSSDNMFDATSPASSAPSKSTQMLDARQKIGELEALLSKSLQEQTDTAKQLDEVQAEKVSIEYLLRENSNSQQQQAQTMSEELSQAKKRVLVVEEMLTAQQGELEELRRVAAASAVGGKKNDGKNNDDGDDDAAAVGSEQLQRANERCDTLVKERRAIKTIMESKVKVLVNSVAQSTHAVLNQSQEVMTTPAGQSLAKDMAALKRLVHAAVSALANADT</sequence>
<evidence type="ECO:0000256" key="2">
    <source>
        <dbReference type="ARBA" id="ARBA00022741"/>
    </source>
</evidence>
<protein>
    <recommendedName>
        <fullName evidence="9">Kinesin motor domain-containing protein</fullName>
    </recommendedName>
</protein>